<sequence length="147" mass="16913">MDLRGRLQRSSIPRLGRPFLPPRTLLSKLFARQIGPSLVHRFPPAAAHLRRPPLRRGRLHFPPQLELRRDRLERSYRAPVGRPHWEPPPSDDRPQSPHPLTCILHLRTLPGHRFGRLSRTHLGPGPRPSARSPHRPLRVGSRALLQP</sequence>
<evidence type="ECO:0000313" key="2">
    <source>
        <dbReference type="EMBL" id="CAG6565795.1"/>
    </source>
</evidence>
<proteinExistence type="predicted"/>
<organism evidence="2">
    <name type="scientific">Culex pipiens</name>
    <name type="common">House mosquito</name>
    <dbReference type="NCBI Taxonomy" id="7175"/>
    <lineage>
        <taxon>Eukaryota</taxon>
        <taxon>Metazoa</taxon>
        <taxon>Ecdysozoa</taxon>
        <taxon>Arthropoda</taxon>
        <taxon>Hexapoda</taxon>
        <taxon>Insecta</taxon>
        <taxon>Pterygota</taxon>
        <taxon>Neoptera</taxon>
        <taxon>Endopterygota</taxon>
        <taxon>Diptera</taxon>
        <taxon>Nematocera</taxon>
        <taxon>Culicoidea</taxon>
        <taxon>Culicidae</taxon>
        <taxon>Culicinae</taxon>
        <taxon>Culicini</taxon>
        <taxon>Culex</taxon>
        <taxon>Culex</taxon>
    </lineage>
</organism>
<protein>
    <submittedName>
        <fullName evidence="2">(northern house mosquito) hypothetical protein</fullName>
    </submittedName>
</protein>
<feature type="region of interest" description="Disordered" evidence="1">
    <location>
        <begin position="114"/>
        <end position="147"/>
    </location>
</feature>
<feature type="region of interest" description="Disordered" evidence="1">
    <location>
        <begin position="51"/>
        <end position="101"/>
    </location>
</feature>
<reference evidence="2" key="1">
    <citation type="submission" date="2021-05" db="EMBL/GenBank/DDBJ databases">
        <authorList>
            <person name="Alioto T."/>
            <person name="Alioto T."/>
            <person name="Gomez Garrido J."/>
        </authorList>
    </citation>
    <scope>NUCLEOTIDE SEQUENCE</scope>
</reference>
<accession>A0A8D8NI18</accession>
<dbReference type="EMBL" id="HBUE01274994">
    <property type="protein sequence ID" value="CAG6565795.1"/>
    <property type="molecule type" value="Transcribed_RNA"/>
</dbReference>
<name>A0A8D8NI18_CULPI</name>
<dbReference type="AlphaFoldDB" id="A0A8D8NI18"/>
<evidence type="ECO:0000256" key="1">
    <source>
        <dbReference type="SAM" id="MobiDB-lite"/>
    </source>
</evidence>
<dbReference type="EMBL" id="HBUE01169607">
    <property type="protein sequence ID" value="CAG6514307.1"/>
    <property type="molecule type" value="Transcribed_RNA"/>
</dbReference>
<feature type="compositionally biased region" description="Basic and acidic residues" evidence="1">
    <location>
        <begin position="66"/>
        <end position="76"/>
    </location>
</feature>
<dbReference type="EMBL" id="HBUE01004208">
    <property type="protein sequence ID" value="CAG6445081.1"/>
    <property type="molecule type" value="Transcribed_RNA"/>
</dbReference>